<dbReference type="OrthoDB" id="9975738at2"/>
<evidence type="ECO:0000313" key="4">
    <source>
        <dbReference type="Proteomes" id="UP000246483"/>
    </source>
</evidence>
<organism evidence="3 4">
    <name type="scientific">Melaminivora alkalimesophila</name>
    <dbReference type="NCBI Taxonomy" id="1165852"/>
    <lineage>
        <taxon>Bacteria</taxon>
        <taxon>Pseudomonadati</taxon>
        <taxon>Pseudomonadota</taxon>
        <taxon>Betaproteobacteria</taxon>
        <taxon>Burkholderiales</taxon>
        <taxon>Comamonadaceae</taxon>
        <taxon>Melaminivora</taxon>
    </lineage>
</organism>
<dbReference type="EMBL" id="QGUB01000002">
    <property type="protein sequence ID" value="PWW47776.1"/>
    <property type="molecule type" value="Genomic_DNA"/>
</dbReference>
<reference evidence="3 4" key="1">
    <citation type="submission" date="2018-05" db="EMBL/GenBank/DDBJ databases">
        <title>Genomic Encyclopedia of Type Strains, Phase IV (KMG-IV): sequencing the most valuable type-strain genomes for metagenomic binning, comparative biology and taxonomic classification.</title>
        <authorList>
            <person name="Goeker M."/>
        </authorList>
    </citation>
    <scope>NUCLEOTIDE SEQUENCE [LARGE SCALE GENOMIC DNA]</scope>
    <source>
        <strain evidence="3 4">DSM 26006</strain>
    </source>
</reference>
<evidence type="ECO:0000313" key="3">
    <source>
        <dbReference type="EMBL" id="PWW47776.1"/>
    </source>
</evidence>
<dbReference type="RefSeq" id="WP_019374942.1">
    <property type="nucleotide sequence ID" value="NZ_ALEE01000680.1"/>
</dbReference>
<dbReference type="Proteomes" id="UP000246483">
    <property type="component" value="Unassembled WGS sequence"/>
</dbReference>
<dbReference type="AlphaFoldDB" id="A0A317RCY2"/>
<keyword evidence="4" id="KW-1185">Reference proteome</keyword>
<protein>
    <submittedName>
        <fullName evidence="3">Uncharacterized protein</fullName>
    </submittedName>
</protein>
<proteinExistence type="predicted"/>
<keyword evidence="2" id="KW-0812">Transmembrane</keyword>
<evidence type="ECO:0000256" key="1">
    <source>
        <dbReference type="SAM" id="MobiDB-lite"/>
    </source>
</evidence>
<feature type="compositionally biased region" description="Basic and acidic residues" evidence="1">
    <location>
        <begin position="1"/>
        <end position="16"/>
    </location>
</feature>
<feature type="transmembrane region" description="Helical" evidence="2">
    <location>
        <begin position="30"/>
        <end position="52"/>
    </location>
</feature>
<gene>
    <name evidence="3" type="ORF">DFR36_102152</name>
</gene>
<name>A0A317RCY2_9BURK</name>
<sequence>MPRIPDSRIEDADPPIHPRKVPASQDRRRAVWIIVAAIALTLLVGALARLVAPREDPYLPESREATGAHAPAIPVPPAR</sequence>
<evidence type="ECO:0000256" key="2">
    <source>
        <dbReference type="SAM" id="Phobius"/>
    </source>
</evidence>
<feature type="region of interest" description="Disordered" evidence="1">
    <location>
        <begin position="58"/>
        <end position="79"/>
    </location>
</feature>
<comment type="caution">
    <text evidence="3">The sequence shown here is derived from an EMBL/GenBank/DDBJ whole genome shotgun (WGS) entry which is preliminary data.</text>
</comment>
<feature type="region of interest" description="Disordered" evidence="1">
    <location>
        <begin position="1"/>
        <end position="25"/>
    </location>
</feature>
<keyword evidence="2" id="KW-1133">Transmembrane helix</keyword>
<accession>A0A317RCY2</accession>
<keyword evidence="2" id="KW-0472">Membrane</keyword>